<keyword evidence="4" id="KW-1185">Reference proteome</keyword>
<accession>A0A7G8PRV9</accession>
<dbReference type="RefSeq" id="WP_186990510.1">
    <property type="nucleotide sequence ID" value="NZ_CP052909.1"/>
</dbReference>
<dbReference type="GO" id="GO:0008270">
    <property type="term" value="F:zinc ion binding"/>
    <property type="evidence" value="ECO:0007669"/>
    <property type="project" value="UniProtKB-KW"/>
</dbReference>
<dbReference type="Proteomes" id="UP000515514">
    <property type="component" value="Chromosome"/>
</dbReference>
<dbReference type="GO" id="GO:0061630">
    <property type="term" value="F:ubiquitin protein ligase activity"/>
    <property type="evidence" value="ECO:0007669"/>
    <property type="project" value="TreeGrafter"/>
</dbReference>
<dbReference type="PROSITE" id="PS51257">
    <property type="entry name" value="PROKAR_LIPOPROTEIN"/>
    <property type="match status" value="1"/>
</dbReference>
<proteinExistence type="predicted"/>
<dbReference type="InterPro" id="IPR001258">
    <property type="entry name" value="NHL_repeat"/>
</dbReference>
<reference evidence="3 4" key="1">
    <citation type="submission" date="2020-04" db="EMBL/GenBank/DDBJ databases">
        <title>Genome sequence of Altibacter aquimarinus strain ALE3EI.</title>
        <authorList>
            <person name="Oh H.-M."/>
            <person name="Jang D."/>
        </authorList>
    </citation>
    <scope>NUCLEOTIDE SEQUENCE [LARGE SCALE GENOMIC DNA]</scope>
    <source>
        <strain evidence="3 4">ALE3EI</strain>
    </source>
</reference>
<dbReference type="PANTHER" id="PTHR24104:SF25">
    <property type="entry name" value="PROTEIN LIN-41"/>
    <property type="match status" value="1"/>
</dbReference>
<dbReference type="PANTHER" id="PTHR24104">
    <property type="entry name" value="E3 UBIQUITIN-PROTEIN LIGASE NHLRC1-RELATED"/>
    <property type="match status" value="1"/>
</dbReference>
<dbReference type="Pfam" id="PF01436">
    <property type="entry name" value="NHL"/>
    <property type="match status" value="1"/>
</dbReference>
<keyword evidence="1" id="KW-0677">Repeat</keyword>
<evidence type="ECO:0000313" key="4">
    <source>
        <dbReference type="Proteomes" id="UP000515514"/>
    </source>
</evidence>
<dbReference type="Gene3D" id="2.120.10.30">
    <property type="entry name" value="TolB, C-terminal domain"/>
    <property type="match status" value="1"/>
</dbReference>
<evidence type="ECO:0000313" key="3">
    <source>
        <dbReference type="EMBL" id="QNJ97075.1"/>
    </source>
</evidence>
<dbReference type="EMBL" id="CP052909">
    <property type="protein sequence ID" value="QNJ97075.1"/>
    <property type="molecule type" value="Genomic_DNA"/>
</dbReference>
<dbReference type="InterPro" id="IPR011042">
    <property type="entry name" value="6-blade_b-propeller_TolB-like"/>
</dbReference>
<protein>
    <submittedName>
        <fullName evidence="3">NHL repeat containing protein</fullName>
    </submittedName>
</protein>
<evidence type="ECO:0000256" key="1">
    <source>
        <dbReference type="ARBA" id="ARBA00022737"/>
    </source>
</evidence>
<dbReference type="GO" id="GO:0000209">
    <property type="term" value="P:protein polyubiquitination"/>
    <property type="evidence" value="ECO:0007669"/>
    <property type="project" value="TreeGrafter"/>
</dbReference>
<dbReference type="AlphaFoldDB" id="A0A7G8PRV9"/>
<dbReference type="CDD" id="cd05819">
    <property type="entry name" value="NHL"/>
    <property type="match status" value="1"/>
</dbReference>
<dbReference type="GO" id="GO:0043161">
    <property type="term" value="P:proteasome-mediated ubiquitin-dependent protein catabolic process"/>
    <property type="evidence" value="ECO:0007669"/>
    <property type="project" value="TreeGrafter"/>
</dbReference>
<dbReference type="InterPro" id="IPR050952">
    <property type="entry name" value="TRIM-NHL_E3_ligases"/>
</dbReference>
<dbReference type="SUPFAM" id="SSF101898">
    <property type="entry name" value="NHL repeat"/>
    <property type="match status" value="1"/>
</dbReference>
<organism evidence="3 4">
    <name type="scientific">Constantimarinum furrinae</name>
    <dbReference type="NCBI Taxonomy" id="2562285"/>
    <lineage>
        <taxon>Bacteria</taxon>
        <taxon>Pseudomonadati</taxon>
        <taxon>Bacteroidota</taxon>
        <taxon>Flavobacteriia</taxon>
        <taxon>Flavobacteriales</taxon>
        <taxon>Flavobacteriaceae</taxon>
        <taxon>Altibacter/Constantimarinum group</taxon>
        <taxon>Constantimarinum</taxon>
    </lineage>
</organism>
<gene>
    <name evidence="3" type="ORF">ALE3EI_0494</name>
</gene>
<sequence length="291" mass="33190">MKNLIIAAAAVFTLFSCKQEEKPKSWQLSQTIITEGVNPIGIAHSAEGIWLSDGDHNRVVLIDENGKVRKTIDSLDRPMHISSENSEVVIPQYGNDQIMRWKEDVVNIMAIEDSLDAPAGVWRRGTEIAIADFYNNRILYSETGQDWISFGKEGKAEGEFYYPTDVQITEDRIWVADAYNNRIQAFDKTGKYLQQMGADQKMNAATGIYVSDMNVFVTDFENDRILVFDHQGVLQQEVSENIAKPTDLILINDKLHVINYRNGKINVFEWKEIVANPDGEHEDHDHHDHDH</sequence>
<dbReference type="PROSITE" id="PS51125">
    <property type="entry name" value="NHL"/>
    <property type="match status" value="1"/>
</dbReference>
<dbReference type="KEGG" id="alti:ALE3EI_0494"/>
<feature type="repeat" description="NHL" evidence="2">
    <location>
        <begin position="149"/>
        <end position="189"/>
    </location>
</feature>
<evidence type="ECO:0000256" key="2">
    <source>
        <dbReference type="PROSITE-ProRule" id="PRU00504"/>
    </source>
</evidence>
<name>A0A7G8PRV9_9FLAO</name>